<evidence type="ECO:0000259" key="6">
    <source>
        <dbReference type="Pfam" id="PF13890"/>
    </source>
</evidence>
<feature type="domain" description="Rab3GAP catalytic subunit conserved" evidence="6">
    <location>
        <begin position="3"/>
        <end position="129"/>
    </location>
</feature>
<sequence>PRGCSFADFISWYSPKDVAAAAAAATPAAGTAADAAAHGGDGGSDGSGVSLSARMGSGAISGGSAAAAASVKTAVATPAAAAAASAATPQVSNNPWRRLWDSTAACPVWTQKPLQDPHLEGERVLHELETLSPVHLYDTLLALALAAAVQLLDTSDGGSLPPVASLLRQYVR</sequence>
<evidence type="ECO:0000256" key="5">
    <source>
        <dbReference type="ARBA" id="ARBA00022490"/>
    </source>
</evidence>
<evidence type="ECO:0000313" key="7">
    <source>
        <dbReference type="EMBL" id="GIL85134.1"/>
    </source>
</evidence>
<comment type="subcellular location">
    <subcellularLocation>
        <location evidence="1">Cytoplasm</location>
    </subcellularLocation>
</comment>
<gene>
    <name evidence="7" type="ORF">Vretifemale_13532</name>
</gene>
<comment type="similarity">
    <text evidence="2">Belongs to the Rab3-GAP catalytic subunit family.</text>
</comment>
<keyword evidence="5" id="KW-0963">Cytoplasm</keyword>
<dbReference type="PANTHER" id="PTHR21422">
    <property type="entry name" value="RAB3 GTPASE-ACTIVATING PROTEIN CATALYTIC SUBUNIT"/>
    <property type="match status" value="1"/>
</dbReference>
<dbReference type="InterPro" id="IPR026147">
    <property type="entry name" value="Rab3GAP1_conserved"/>
</dbReference>
<feature type="non-terminal residue" evidence="7">
    <location>
        <position position="1"/>
    </location>
</feature>
<evidence type="ECO:0000256" key="1">
    <source>
        <dbReference type="ARBA" id="ARBA00004496"/>
    </source>
</evidence>
<dbReference type="OrthoDB" id="17346at2759"/>
<evidence type="ECO:0000256" key="4">
    <source>
        <dbReference type="ARBA" id="ARBA00022468"/>
    </source>
</evidence>
<dbReference type="Proteomes" id="UP000747110">
    <property type="component" value="Unassembled WGS sequence"/>
</dbReference>
<evidence type="ECO:0000256" key="2">
    <source>
        <dbReference type="ARBA" id="ARBA00008856"/>
    </source>
</evidence>
<organism evidence="7 8">
    <name type="scientific">Volvox reticuliferus</name>
    <dbReference type="NCBI Taxonomy" id="1737510"/>
    <lineage>
        <taxon>Eukaryota</taxon>
        <taxon>Viridiplantae</taxon>
        <taxon>Chlorophyta</taxon>
        <taxon>core chlorophytes</taxon>
        <taxon>Chlorophyceae</taxon>
        <taxon>CS clade</taxon>
        <taxon>Chlamydomonadales</taxon>
        <taxon>Volvocaceae</taxon>
        <taxon>Volvox</taxon>
    </lineage>
</organism>
<dbReference type="PANTHER" id="PTHR21422:SF9">
    <property type="entry name" value="RAB3 GTPASE-ACTIVATING PROTEIN CATALYTIC SUBUNIT"/>
    <property type="match status" value="1"/>
</dbReference>
<accession>A0A8J4CRB0</accession>
<dbReference type="EMBL" id="BNCP01000031">
    <property type="protein sequence ID" value="GIL85134.1"/>
    <property type="molecule type" value="Genomic_DNA"/>
</dbReference>
<dbReference type="InterPro" id="IPR045700">
    <property type="entry name" value="Rab3GAP1"/>
</dbReference>
<proteinExistence type="inferred from homology"/>
<protein>
    <recommendedName>
        <fullName evidence="3">Rab3 GTPase-activating protein catalytic subunit</fullName>
    </recommendedName>
</protein>
<name>A0A8J4CRB0_9CHLO</name>
<dbReference type="AlphaFoldDB" id="A0A8J4CRB0"/>
<evidence type="ECO:0000313" key="8">
    <source>
        <dbReference type="Proteomes" id="UP000747110"/>
    </source>
</evidence>
<dbReference type="GO" id="GO:0005096">
    <property type="term" value="F:GTPase activator activity"/>
    <property type="evidence" value="ECO:0007669"/>
    <property type="project" value="UniProtKB-KW"/>
</dbReference>
<dbReference type="GO" id="GO:0005737">
    <property type="term" value="C:cytoplasm"/>
    <property type="evidence" value="ECO:0007669"/>
    <property type="project" value="UniProtKB-SubCell"/>
</dbReference>
<reference evidence="7" key="1">
    <citation type="journal article" date="2021" name="Proc. Natl. Acad. Sci. U.S.A.">
        <title>Three genomes in the algal genus Volvox reveal the fate of a haploid sex-determining region after a transition to homothallism.</title>
        <authorList>
            <person name="Yamamoto K."/>
            <person name="Hamaji T."/>
            <person name="Kawai-Toyooka H."/>
            <person name="Matsuzaki R."/>
            <person name="Takahashi F."/>
            <person name="Nishimura Y."/>
            <person name="Kawachi M."/>
            <person name="Noguchi H."/>
            <person name="Minakuchi Y."/>
            <person name="Umen J.G."/>
            <person name="Toyoda A."/>
            <person name="Nozaki H."/>
        </authorList>
    </citation>
    <scope>NUCLEOTIDE SEQUENCE</scope>
    <source>
        <strain evidence="7">NIES-3786</strain>
    </source>
</reference>
<dbReference type="Pfam" id="PF13890">
    <property type="entry name" value="Rab3-GTPase_cat"/>
    <property type="match status" value="1"/>
</dbReference>
<evidence type="ECO:0000256" key="3">
    <source>
        <dbReference type="ARBA" id="ARBA00015817"/>
    </source>
</evidence>
<keyword evidence="4" id="KW-0343">GTPase activation</keyword>
<comment type="caution">
    <text evidence="7">The sequence shown here is derived from an EMBL/GenBank/DDBJ whole genome shotgun (WGS) entry which is preliminary data.</text>
</comment>
<keyword evidence="8" id="KW-1185">Reference proteome</keyword>